<dbReference type="AlphaFoldDB" id="A0A8K0CD35"/>
<organism evidence="2 3">
    <name type="scientific">Ignelater luminosus</name>
    <name type="common">Cucubano</name>
    <name type="synonym">Pyrophorus luminosus</name>
    <dbReference type="NCBI Taxonomy" id="2038154"/>
    <lineage>
        <taxon>Eukaryota</taxon>
        <taxon>Metazoa</taxon>
        <taxon>Ecdysozoa</taxon>
        <taxon>Arthropoda</taxon>
        <taxon>Hexapoda</taxon>
        <taxon>Insecta</taxon>
        <taxon>Pterygota</taxon>
        <taxon>Neoptera</taxon>
        <taxon>Endopterygota</taxon>
        <taxon>Coleoptera</taxon>
        <taxon>Polyphaga</taxon>
        <taxon>Elateriformia</taxon>
        <taxon>Elateroidea</taxon>
        <taxon>Elateridae</taxon>
        <taxon>Agrypninae</taxon>
        <taxon>Pyrophorini</taxon>
        <taxon>Ignelater</taxon>
    </lineage>
</organism>
<dbReference type="Proteomes" id="UP000801492">
    <property type="component" value="Unassembled WGS sequence"/>
</dbReference>
<accession>A0A8K0CD35</accession>
<keyword evidence="3" id="KW-1185">Reference proteome</keyword>
<evidence type="ECO:0000313" key="3">
    <source>
        <dbReference type="Proteomes" id="UP000801492"/>
    </source>
</evidence>
<evidence type="ECO:0000313" key="2">
    <source>
        <dbReference type="EMBL" id="KAF2881530.1"/>
    </source>
</evidence>
<name>A0A8K0CD35_IGNLU</name>
<feature type="region of interest" description="Disordered" evidence="1">
    <location>
        <begin position="27"/>
        <end position="52"/>
    </location>
</feature>
<proteinExistence type="predicted"/>
<dbReference type="PANTHER" id="PTHR46409:SF1">
    <property type="entry name" value="HTH PSQ-TYPE DOMAIN-CONTAINING PROTEIN"/>
    <property type="match status" value="1"/>
</dbReference>
<sequence length="221" mass="25620">MRHIPKRQEALTRDVLSLLTIPSLENNDHNDFSDSEGDEELSDSDTSENHSDTVDINYEKLEKVVDFVINRNAFFARPENLLLSLLSDEQTHERELTARRILKAREMPTSGQLWVFEVPKINLNVSFYIDLIDWQQYSQPPILCEVSNETLHFLLESGGNDKVLFLRLPCHTKPVERAVTTVPEASVQLYVKESREALIKTKIHSRKRMPKFDSKKIFKVL</sequence>
<reference evidence="2" key="1">
    <citation type="submission" date="2019-08" db="EMBL/GenBank/DDBJ databases">
        <title>The genome of the North American firefly Photinus pyralis.</title>
        <authorList>
            <consortium name="Photinus pyralis genome working group"/>
            <person name="Fallon T.R."/>
            <person name="Sander Lower S.E."/>
            <person name="Weng J.-K."/>
        </authorList>
    </citation>
    <scope>NUCLEOTIDE SEQUENCE</scope>
    <source>
        <strain evidence="2">TRF0915ILg1</strain>
        <tissue evidence="2">Whole body</tissue>
    </source>
</reference>
<feature type="compositionally biased region" description="Acidic residues" evidence="1">
    <location>
        <begin position="33"/>
        <end position="46"/>
    </location>
</feature>
<dbReference type="OrthoDB" id="6617942at2759"/>
<comment type="caution">
    <text evidence="2">The sequence shown here is derived from an EMBL/GenBank/DDBJ whole genome shotgun (WGS) entry which is preliminary data.</text>
</comment>
<protein>
    <submittedName>
        <fullName evidence="2">Uncharacterized protein</fullName>
    </submittedName>
</protein>
<dbReference type="EMBL" id="VTPC01090729">
    <property type="protein sequence ID" value="KAF2881530.1"/>
    <property type="molecule type" value="Genomic_DNA"/>
</dbReference>
<evidence type="ECO:0000256" key="1">
    <source>
        <dbReference type="SAM" id="MobiDB-lite"/>
    </source>
</evidence>
<dbReference type="PANTHER" id="PTHR46409">
    <property type="entry name" value="HTH PSQ-TYPE DOMAIN-CONTAINING PROTEIN"/>
    <property type="match status" value="1"/>
</dbReference>
<gene>
    <name evidence="2" type="ORF">ILUMI_24648</name>
</gene>